<evidence type="ECO:0000256" key="7">
    <source>
        <dbReference type="ARBA" id="ARBA00023121"/>
    </source>
</evidence>
<dbReference type="PANTHER" id="PTHR31764">
    <property type="entry name" value="PROTEIN HAPLESS 2"/>
    <property type="match status" value="1"/>
</dbReference>
<keyword evidence="6 12" id="KW-1133">Transmembrane helix</keyword>
<dbReference type="AlphaFoldDB" id="A0AA35SYL7"/>
<feature type="region of interest" description="Disordered" evidence="11">
    <location>
        <begin position="759"/>
        <end position="780"/>
    </location>
</feature>
<evidence type="ECO:0000256" key="12">
    <source>
        <dbReference type="SAM" id="Phobius"/>
    </source>
</evidence>
<name>A0AA35SYL7_GEOBA</name>
<feature type="domain" description="Generative cell specific-1/HAP2" evidence="13">
    <location>
        <begin position="28"/>
        <end position="132"/>
    </location>
</feature>
<dbReference type="InterPro" id="IPR040326">
    <property type="entry name" value="HAP2/GCS1"/>
</dbReference>
<evidence type="ECO:0000256" key="8">
    <source>
        <dbReference type="ARBA" id="ARBA00023136"/>
    </source>
</evidence>
<evidence type="ECO:0000256" key="11">
    <source>
        <dbReference type="SAM" id="MobiDB-lite"/>
    </source>
</evidence>
<evidence type="ECO:0000256" key="10">
    <source>
        <dbReference type="ARBA" id="ARBA00023279"/>
    </source>
</evidence>
<feature type="domain" description="Generative cell specific-1/HAP2" evidence="13">
    <location>
        <begin position="137"/>
        <end position="466"/>
    </location>
</feature>
<dbReference type="EMBL" id="CASHTH010002939">
    <property type="protein sequence ID" value="CAI8037456.1"/>
    <property type="molecule type" value="Genomic_DNA"/>
</dbReference>
<dbReference type="GO" id="GO:0005886">
    <property type="term" value="C:plasma membrane"/>
    <property type="evidence" value="ECO:0007669"/>
    <property type="project" value="UniProtKB-SubCell"/>
</dbReference>
<keyword evidence="4 12" id="KW-0812">Transmembrane</keyword>
<dbReference type="GO" id="GO:0007338">
    <property type="term" value="P:single fertilization"/>
    <property type="evidence" value="ECO:0007669"/>
    <property type="project" value="UniProtKB-KW"/>
</dbReference>
<feature type="transmembrane region" description="Helical" evidence="12">
    <location>
        <begin position="685"/>
        <end position="705"/>
    </location>
</feature>
<comment type="caution">
    <text evidence="14">The sequence shown here is derived from an EMBL/GenBank/DDBJ whole genome shotgun (WGS) entry which is preliminary data.</text>
</comment>
<evidence type="ECO:0000256" key="3">
    <source>
        <dbReference type="ARBA" id="ARBA00022475"/>
    </source>
</evidence>
<dbReference type="Proteomes" id="UP001174909">
    <property type="component" value="Unassembled WGS sequence"/>
</dbReference>
<proteinExistence type="inferred from homology"/>
<keyword evidence="7" id="KW-0446">Lipid-binding</keyword>
<reference evidence="14" key="1">
    <citation type="submission" date="2023-03" db="EMBL/GenBank/DDBJ databases">
        <authorList>
            <person name="Steffen K."/>
            <person name="Cardenas P."/>
        </authorList>
    </citation>
    <scope>NUCLEOTIDE SEQUENCE</scope>
</reference>
<comment type="similarity">
    <text evidence="2">Belongs to the HAP2/GCS1 family.</text>
</comment>
<keyword evidence="5" id="KW-0732">Signal</keyword>
<evidence type="ECO:0000256" key="4">
    <source>
        <dbReference type="ARBA" id="ARBA00022692"/>
    </source>
</evidence>
<keyword evidence="15" id="KW-1185">Reference proteome</keyword>
<protein>
    <submittedName>
        <fullName evidence="14">Hapless 2</fullName>
    </submittedName>
</protein>
<keyword evidence="9" id="KW-1015">Disulfide bond</keyword>
<feature type="transmembrane region" description="Helical" evidence="12">
    <location>
        <begin position="520"/>
        <end position="543"/>
    </location>
</feature>
<keyword evidence="10" id="KW-0278">Fertilization</keyword>
<evidence type="ECO:0000256" key="2">
    <source>
        <dbReference type="ARBA" id="ARBA00010929"/>
    </source>
</evidence>
<keyword evidence="3" id="KW-1003">Cell membrane</keyword>
<evidence type="ECO:0000256" key="6">
    <source>
        <dbReference type="ARBA" id="ARBA00022989"/>
    </source>
</evidence>
<keyword evidence="8 12" id="KW-0472">Membrane</keyword>
<dbReference type="PANTHER" id="PTHR31764:SF0">
    <property type="entry name" value="GENERATIVE CELL SPECIFIC-1_HAP2 DOMAIN-CONTAINING PROTEIN"/>
    <property type="match status" value="1"/>
</dbReference>
<dbReference type="GO" id="GO:0008289">
    <property type="term" value="F:lipid binding"/>
    <property type="evidence" value="ECO:0007669"/>
    <property type="project" value="UniProtKB-KW"/>
</dbReference>
<sequence>MLVVALTITGDEVCHIIDDNSYAVIFVLQGKSRHMEADVSKVVDNSNPMKAKNVQLKYPLRIRVRKSPVLIHFDMHKVATFSHHPYEIMRKKKKCRADWFAKDRQLGCGRQYTPTGQKIFDSQGVCCGCDRKSKRDHAYELMAPRLIFDIFVDIEEQQYTLDDKPYWKKLSTLELGPHRHVASSDTFIVKAEYIGDFHPDTFSRTKLLLSKYIIIPDLDDIQRKLGKSPDLAKELRDRKEIHFMKKSSEWLAVDQNMVALNDGGNTCDRMGVTYSDFRWQSDFCTNKEHSCLYMQAHNLYWNDKDKIEKGKRPLYMLFTFGKLHSVTNTKFSMPTGHLTFKAARLRRSMVVVTLAADDLKIITHLAPARIIEAFIEPFQALTESGELTVVAQNTGTITASYQAGRCWQYYVAEDLITLDPQQTSNLSFTMHSIYSVGKINKCDVELSNQNGELLDNMTVLFETEDTCFCYDQCGCVCGNETDTCPPPPTYHKNDTFIDFGKRLRFFKKAVDFMKGNFGKFVLVSWFIWLLICLGGLKVLHMMFTGEVDYPAVSEPTMMAAQAAFEVWQKIANEWCPALHKFVTGTFQRCCLCCFSCVGQLITGEKDDVPTTNAMSDYERGWRRPRACNGMCHGAKTARRLHRKQMRINKRKGVKNETPWYHKKYECTCKVSDTMPCCDICKGLCFFFYLPLLPLWWTLEFLWEYGRRKWRRSKRKKRYRALKASQVEKAKDQYLSVDQYTRGKVEKQILGLNNKIKKARHKNRGYGSGSDSESSDTSDEDQAVDIDELLNPGHPVFFNYANITKAPSSLKSPGANFSIKGRLVEDNGSYIFELFHYTHQVKYVVSDKARDLNPTKVLDKHQFTRRLSDVQTALKLVTLSPLFTTLNDQCKK</sequence>
<evidence type="ECO:0000256" key="1">
    <source>
        <dbReference type="ARBA" id="ARBA00004251"/>
    </source>
</evidence>
<evidence type="ECO:0000256" key="9">
    <source>
        <dbReference type="ARBA" id="ARBA00023157"/>
    </source>
</evidence>
<dbReference type="InterPro" id="IPR018928">
    <property type="entry name" value="HAP2/GCS1_dom"/>
</dbReference>
<evidence type="ECO:0000259" key="13">
    <source>
        <dbReference type="Pfam" id="PF10699"/>
    </source>
</evidence>
<organism evidence="14 15">
    <name type="scientific">Geodia barretti</name>
    <name type="common">Barrett's horny sponge</name>
    <dbReference type="NCBI Taxonomy" id="519541"/>
    <lineage>
        <taxon>Eukaryota</taxon>
        <taxon>Metazoa</taxon>
        <taxon>Porifera</taxon>
        <taxon>Demospongiae</taxon>
        <taxon>Heteroscleromorpha</taxon>
        <taxon>Tetractinellida</taxon>
        <taxon>Astrophorina</taxon>
        <taxon>Geodiidae</taxon>
        <taxon>Geodia</taxon>
    </lineage>
</organism>
<gene>
    <name evidence="14" type="ORF">GBAR_LOCUS20949</name>
</gene>
<accession>A0AA35SYL7</accession>
<evidence type="ECO:0000256" key="5">
    <source>
        <dbReference type="ARBA" id="ARBA00022729"/>
    </source>
</evidence>
<evidence type="ECO:0000313" key="15">
    <source>
        <dbReference type="Proteomes" id="UP001174909"/>
    </source>
</evidence>
<evidence type="ECO:0000313" key="14">
    <source>
        <dbReference type="EMBL" id="CAI8037456.1"/>
    </source>
</evidence>
<dbReference type="Pfam" id="PF10699">
    <property type="entry name" value="HAP2-GCS1"/>
    <property type="match status" value="2"/>
</dbReference>
<comment type="subcellular location">
    <subcellularLocation>
        <location evidence="1">Cell membrane</location>
        <topology evidence="1">Single-pass type I membrane protein</topology>
    </subcellularLocation>
</comment>